<proteinExistence type="predicted"/>
<keyword evidence="2" id="KW-1185">Reference proteome</keyword>
<name>A0A502G8Q7_9GAMM</name>
<dbReference type="Proteomes" id="UP000317663">
    <property type="component" value="Unassembled WGS sequence"/>
</dbReference>
<accession>A0A502G8Q7</accession>
<protein>
    <submittedName>
        <fullName evidence="1">Uncharacterized protein</fullName>
    </submittedName>
</protein>
<sequence length="63" mass="7493">MLSNRLSARFWKALAIAAKVINRKFFHIDKFMIGQDFIHRKKLYIDQEKDPHSTGMISTQDRK</sequence>
<comment type="caution">
    <text evidence="1">The sequence shown here is derived from an EMBL/GenBank/DDBJ whole genome shotgun (WGS) entry which is preliminary data.</text>
</comment>
<evidence type="ECO:0000313" key="1">
    <source>
        <dbReference type="EMBL" id="TPG58308.1"/>
    </source>
</evidence>
<reference evidence="1 2" key="1">
    <citation type="journal article" date="2019" name="Environ. Microbiol.">
        <title>Species interactions and distinct microbial communities in high Arctic permafrost affected cryosols are associated with the CH4 and CO2 gas fluxes.</title>
        <authorList>
            <person name="Altshuler I."/>
            <person name="Hamel J."/>
            <person name="Turney S."/>
            <person name="Magnuson E."/>
            <person name="Levesque R."/>
            <person name="Greer C."/>
            <person name="Whyte L.G."/>
        </authorList>
    </citation>
    <scope>NUCLEOTIDE SEQUENCE [LARGE SCALE GENOMIC DNA]</scope>
    <source>
        <strain evidence="1 2">E4</strain>
    </source>
</reference>
<organism evidence="1 2">
    <name type="scientific">Ewingella americana</name>
    <dbReference type="NCBI Taxonomy" id="41202"/>
    <lineage>
        <taxon>Bacteria</taxon>
        <taxon>Pseudomonadati</taxon>
        <taxon>Pseudomonadota</taxon>
        <taxon>Gammaproteobacteria</taxon>
        <taxon>Enterobacterales</taxon>
        <taxon>Yersiniaceae</taxon>
        <taxon>Ewingella</taxon>
    </lineage>
</organism>
<dbReference type="EMBL" id="RCZD01000011">
    <property type="protein sequence ID" value="TPG58308.1"/>
    <property type="molecule type" value="Genomic_DNA"/>
</dbReference>
<gene>
    <name evidence="1" type="ORF">EAH77_18870</name>
</gene>
<dbReference type="AlphaFoldDB" id="A0A502G8Q7"/>
<evidence type="ECO:0000313" key="2">
    <source>
        <dbReference type="Proteomes" id="UP000317663"/>
    </source>
</evidence>